<proteinExistence type="predicted"/>
<reference evidence="1 2" key="1">
    <citation type="journal article" date="2019" name="Sci. Rep.">
        <title>Orb-weaving spider Araneus ventricosus genome elucidates the spidroin gene catalogue.</title>
        <authorList>
            <person name="Kono N."/>
            <person name="Nakamura H."/>
            <person name="Ohtoshi R."/>
            <person name="Moran D.A.P."/>
            <person name="Shinohara A."/>
            <person name="Yoshida Y."/>
            <person name="Fujiwara M."/>
            <person name="Mori M."/>
            <person name="Tomita M."/>
            <person name="Arakawa K."/>
        </authorList>
    </citation>
    <scope>NUCLEOTIDE SEQUENCE [LARGE SCALE GENOMIC DNA]</scope>
</reference>
<sequence>MLMADCATNLNLKHALLYIESTVLFEYRTTETWINRKSFDSNSEPPGLIKECSGFEECAKKTFKTGWNVMPLNPAIKFWPTVKSLQCHRRPRRRGRA</sequence>
<dbReference type="Proteomes" id="UP000499080">
    <property type="component" value="Unassembled WGS sequence"/>
</dbReference>
<dbReference type="EMBL" id="BGPR01000328">
    <property type="protein sequence ID" value="GBM13473.1"/>
    <property type="molecule type" value="Genomic_DNA"/>
</dbReference>
<comment type="caution">
    <text evidence="1">The sequence shown here is derived from an EMBL/GenBank/DDBJ whole genome shotgun (WGS) entry which is preliminary data.</text>
</comment>
<evidence type="ECO:0000313" key="1">
    <source>
        <dbReference type="EMBL" id="GBM13473.1"/>
    </source>
</evidence>
<evidence type="ECO:0000313" key="2">
    <source>
        <dbReference type="Proteomes" id="UP000499080"/>
    </source>
</evidence>
<accession>A0A4Y2D9M0</accession>
<gene>
    <name evidence="1" type="ORF">AVEN_40412_1</name>
</gene>
<name>A0A4Y2D9M0_ARAVE</name>
<protein>
    <submittedName>
        <fullName evidence="1">Uncharacterized protein</fullName>
    </submittedName>
</protein>
<dbReference type="AlphaFoldDB" id="A0A4Y2D9M0"/>
<organism evidence="1 2">
    <name type="scientific">Araneus ventricosus</name>
    <name type="common">Orbweaver spider</name>
    <name type="synonym">Epeira ventricosa</name>
    <dbReference type="NCBI Taxonomy" id="182803"/>
    <lineage>
        <taxon>Eukaryota</taxon>
        <taxon>Metazoa</taxon>
        <taxon>Ecdysozoa</taxon>
        <taxon>Arthropoda</taxon>
        <taxon>Chelicerata</taxon>
        <taxon>Arachnida</taxon>
        <taxon>Araneae</taxon>
        <taxon>Araneomorphae</taxon>
        <taxon>Entelegynae</taxon>
        <taxon>Araneoidea</taxon>
        <taxon>Araneidae</taxon>
        <taxon>Araneus</taxon>
    </lineage>
</organism>
<keyword evidence="2" id="KW-1185">Reference proteome</keyword>